<dbReference type="PANTHER" id="PTHR43776:SF7">
    <property type="entry name" value="D,D-DIPEPTIDE TRANSPORT ATP-BINDING PROTEIN DDPF-RELATED"/>
    <property type="match status" value="1"/>
</dbReference>
<name>A0A4P6FWH6_9MICO</name>
<keyword evidence="7" id="KW-1185">Reference proteome</keyword>
<protein>
    <submittedName>
        <fullName evidence="6">ABC transporter ATP-binding protein</fullName>
    </submittedName>
</protein>
<dbReference type="SMART" id="SM00382">
    <property type="entry name" value="AAA"/>
    <property type="match status" value="1"/>
</dbReference>
<dbReference type="KEGG" id="agf:ET445_13010"/>
<feature type="domain" description="ABC transporter" evidence="5">
    <location>
        <begin position="1"/>
        <end position="257"/>
    </location>
</feature>
<gene>
    <name evidence="6" type="ORF">ET445_13010</name>
</gene>
<dbReference type="EMBL" id="CP035491">
    <property type="protein sequence ID" value="QAY75018.1"/>
    <property type="molecule type" value="Genomic_DNA"/>
</dbReference>
<accession>A0A4P6FWH6</accession>
<sequence length="276" mass="29857">MVLSDLSVEYPGRGPSPAHVALHGITLRLAPGEVLGVLGSAGSGKSTLAKILSGVFLDPRDEEVRPVITGGAARVLGQELRRMSRRKLAEYQYRVGYLPQDAAVRLLPDRTVAENIAEPILERDPRYDVKALRLRVANLVDAVRLPLTVLDLFPYELSNGQRQRVALARALVLKPTLLIADEPTAGIDLTVRDAVAQLLHELRDGHTFSAIVITHDLPVLRRIADRIAVFDRGALVALGTIDEVLDDPSHPYVKALAGALDGGHAIIDEVETGLPT</sequence>
<dbReference type="PROSITE" id="PS50893">
    <property type="entry name" value="ABC_TRANSPORTER_2"/>
    <property type="match status" value="1"/>
</dbReference>
<organism evidence="6 7">
    <name type="scientific">Agromyces protaetiae</name>
    <dbReference type="NCBI Taxonomy" id="2509455"/>
    <lineage>
        <taxon>Bacteria</taxon>
        <taxon>Bacillati</taxon>
        <taxon>Actinomycetota</taxon>
        <taxon>Actinomycetes</taxon>
        <taxon>Micrococcales</taxon>
        <taxon>Microbacteriaceae</taxon>
        <taxon>Agromyces</taxon>
    </lineage>
</organism>
<dbReference type="Pfam" id="PF00005">
    <property type="entry name" value="ABC_tran"/>
    <property type="match status" value="1"/>
</dbReference>
<evidence type="ECO:0000313" key="6">
    <source>
        <dbReference type="EMBL" id="QAY75018.1"/>
    </source>
</evidence>
<dbReference type="Proteomes" id="UP000291259">
    <property type="component" value="Chromosome"/>
</dbReference>
<evidence type="ECO:0000256" key="1">
    <source>
        <dbReference type="ARBA" id="ARBA00005417"/>
    </source>
</evidence>
<evidence type="ECO:0000256" key="4">
    <source>
        <dbReference type="ARBA" id="ARBA00022840"/>
    </source>
</evidence>
<dbReference type="CDD" id="cd03257">
    <property type="entry name" value="ABC_NikE_OppD_transporters"/>
    <property type="match status" value="1"/>
</dbReference>
<reference evidence="6 7" key="1">
    <citation type="submission" date="2019-01" db="EMBL/GenBank/DDBJ databases">
        <title>Genome sequencing of strain FW100M-8.</title>
        <authorList>
            <person name="Heo J."/>
            <person name="Kim S.-J."/>
            <person name="Kim J.-S."/>
            <person name="Hong S.-B."/>
            <person name="Kwon S.-W."/>
        </authorList>
    </citation>
    <scope>NUCLEOTIDE SEQUENCE [LARGE SCALE GENOMIC DNA]</scope>
    <source>
        <strain evidence="6 7">FW100M-8</strain>
    </source>
</reference>
<proteinExistence type="inferred from homology"/>
<keyword evidence="4 6" id="KW-0067">ATP-binding</keyword>
<evidence type="ECO:0000259" key="5">
    <source>
        <dbReference type="PROSITE" id="PS50893"/>
    </source>
</evidence>
<evidence type="ECO:0000256" key="2">
    <source>
        <dbReference type="ARBA" id="ARBA00022448"/>
    </source>
</evidence>
<keyword evidence="2" id="KW-0813">Transport</keyword>
<keyword evidence="3" id="KW-0547">Nucleotide-binding</keyword>
<dbReference type="PANTHER" id="PTHR43776">
    <property type="entry name" value="TRANSPORT ATP-BINDING PROTEIN"/>
    <property type="match status" value="1"/>
</dbReference>
<dbReference type="SUPFAM" id="SSF52540">
    <property type="entry name" value="P-loop containing nucleoside triphosphate hydrolases"/>
    <property type="match status" value="1"/>
</dbReference>
<dbReference type="InterPro" id="IPR003439">
    <property type="entry name" value="ABC_transporter-like_ATP-bd"/>
</dbReference>
<dbReference type="AlphaFoldDB" id="A0A4P6FWH6"/>
<dbReference type="GO" id="GO:0005524">
    <property type="term" value="F:ATP binding"/>
    <property type="evidence" value="ECO:0007669"/>
    <property type="project" value="UniProtKB-KW"/>
</dbReference>
<dbReference type="InterPro" id="IPR027417">
    <property type="entry name" value="P-loop_NTPase"/>
</dbReference>
<dbReference type="Gene3D" id="3.40.50.300">
    <property type="entry name" value="P-loop containing nucleotide triphosphate hydrolases"/>
    <property type="match status" value="1"/>
</dbReference>
<dbReference type="GO" id="GO:0016887">
    <property type="term" value="F:ATP hydrolysis activity"/>
    <property type="evidence" value="ECO:0007669"/>
    <property type="project" value="InterPro"/>
</dbReference>
<evidence type="ECO:0000256" key="3">
    <source>
        <dbReference type="ARBA" id="ARBA00022741"/>
    </source>
</evidence>
<dbReference type="OrthoDB" id="5113678at2"/>
<comment type="similarity">
    <text evidence="1">Belongs to the ABC transporter superfamily.</text>
</comment>
<dbReference type="InterPro" id="IPR050319">
    <property type="entry name" value="ABC_transp_ATP-bind"/>
</dbReference>
<evidence type="ECO:0000313" key="7">
    <source>
        <dbReference type="Proteomes" id="UP000291259"/>
    </source>
</evidence>
<dbReference type="InterPro" id="IPR003593">
    <property type="entry name" value="AAA+_ATPase"/>
</dbReference>
<dbReference type="GO" id="GO:0055085">
    <property type="term" value="P:transmembrane transport"/>
    <property type="evidence" value="ECO:0007669"/>
    <property type="project" value="UniProtKB-ARBA"/>
</dbReference>